<dbReference type="AlphaFoldDB" id="A0A0J1IMR7"/>
<protein>
    <submittedName>
        <fullName evidence="2">Uncharacterized protein</fullName>
    </submittedName>
</protein>
<evidence type="ECO:0000256" key="1">
    <source>
        <dbReference type="SAM" id="Phobius"/>
    </source>
</evidence>
<accession>A0A0J1IMR7</accession>
<name>A0A0J1IMR7_NIACI</name>
<organism evidence="2 3">
    <name type="scientific">Niallia circulans</name>
    <name type="common">Bacillus circulans</name>
    <dbReference type="NCBI Taxonomy" id="1397"/>
    <lineage>
        <taxon>Bacteria</taxon>
        <taxon>Bacillati</taxon>
        <taxon>Bacillota</taxon>
        <taxon>Bacilli</taxon>
        <taxon>Bacillales</taxon>
        <taxon>Bacillaceae</taxon>
        <taxon>Niallia</taxon>
    </lineage>
</organism>
<keyword evidence="1" id="KW-0472">Membrane</keyword>
<evidence type="ECO:0000313" key="2">
    <source>
        <dbReference type="EMBL" id="KLV27272.1"/>
    </source>
</evidence>
<comment type="caution">
    <text evidence="2">The sequence shown here is derived from an EMBL/GenBank/DDBJ whole genome shotgun (WGS) entry which is preliminary data.</text>
</comment>
<dbReference type="OrthoDB" id="2959394at2"/>
<feature type="transmembrane region" description="Helical" evidence="1">
    <location>
        <begin position="5"/>
        <end position="22"/>
    </location>
</feature>
<keyword evidence="1" id="KW-1133">Transmembrane helix</keyword>
<dbReference type="PATRIC" id="fig|1397.4.peg.4102"/>
<proteinExistence type="predicted"/>
<reference evidence="2 3" key="1">
    <citation type="submission" date="2015-05" db="EMBL/GenBank/DDBJ databases">
        <title>Whole genome sequence and identification of bacterial endophytes from Costus igneus.</title>
        <authorList>
            <person name="Lee Y.P."/>
            <person name="Gan H.M."/>
            <person name="Eng W."/>
            <person name="Wheatley M.S."/>
            <person name="Caraballo A."/>
            <person name="Polter S."/>
            <person name="Savka M.A."/>
            <person name="Hudson A.O."/>
        </authorList>
    </citation>
    <scope>NUCLEOTIDE SEQUENCE [LARGE SCALE GENOMIC DNA]</scope>
    <source>
        <strain evidence="2 3">RIT379</strain>
    </source>
</reference>
<dbReference type="EMBL" id="LDPH01000004">
    <property type="protein sequence ID" value="KLV27272.1"/>
    <property type="molecule type" value="Genomic_DNA"/>
</dbReference>
<sequence>MKKDFIRLSLSLIILISIFYIFQQKQIAKESITYFPIDPTVTFPKANTTLTFSKKRFDEYSIVWESHSSINKVAYLRQDMSLLYANGKLINTMGEWKQNTLELSGKKTIVERESNFLQAITFHYAEIHDSSERIFSSQKTSTDNLYIINSKFENAPLTFHTASNLTEKDWAKTLEKEALNDVEYAYLQVLKKFHISPEQYHTKLLLTDLINYNDAPLPNFSKEQSAKIIGQLTEGLYKNYFLGVIKEDGTIADPIGSSIPVLLINDNHLLILFTTVDGEAIVLRQQISTL</sequence>
<keyword evidence="1" id="KW-0812">Transmembrane</keyword>
<dbReference type="Proteomes" id="UP000036045">
    <property type="component" value="Unassembled WGS sequence"/>
</dbReference>
<gene>
    <name evidence="2" type="ORF">ABW02_07085</name>
</gene>
<dbReference type="RefSeq" id="WP_047941254.1">
    <property type="nucleotide sequence ID" value="NZ_LDPH01000004.1"/>
</dbReference>
<keyword evidence="3" id="KW-1185">Reference proteome</keyword>
<evidence type="ECO:0000313" key="3">
    <source>
        <dbReference type="Proteomes" id="UP000036045"/>
    </source>
</evidence>